<evidence type="ECO:0000313" key="1">
    <source>
        <dbReference type="EMBL" id="THC97259.1"/>
    </source>
</evidence>
<name>A0A4S3JNK7_9EURO</name>
<dbReference type="AlphaFoldDB" id="A0A4S3JNK7"/>
<sequence length="62" mass="7177">MNIILLRLMEYLGHPNPFICAVAYTESDNRRPLISFQNLPKISLLLLPVYLGLFGELSRWQS</sequence>
<dbReference type="EMBL" id="SOSA01000081">
    <property type="protein sequence ID" value="THC97259.1"/>
    <property type="molecule type" value="Genomic_DNA"/>
</dbReference>
<protein>
    <submittedName>
        <fullName evidence="1">Uncharacterized protein</fullName>
    </submittedName>
</protein>
<proteinExistence type="predicted"/>
<reference evidence="1 2" key="1">
    <citation type="submission" date="2019-03" db="EMBL/GenBank/DDBJ databases">
        <title>The genome sequence of a newly discovered highly antifungal drug resistant Aspergillus species, Aspergillus tanneri NIH 1004.</title>
        <authorList>
            <person name="Mounaud S."/>
            <person name="Singh I."/>
            <person name="Joardar V."/>
            <person name="Pakala S."/>
            <person name="Pakala S."/>
            <person name="Venepally P."/>
            <person name="Hoover J."/>
            <person name="Nierman W."/>
            <person name="Chung J."/>
            <person name="Losada L."/>
        </authorList>
    </citation>
    <scope>NUCLEOTIDE SEQUENCE [LARGE SCALE GENOMIC DNA]</scope>
    <source>
        <strain evidence="1 2">NIH1004</strain>
    </source>
</reference>
<organism evidence="1 2">
    <name type="scientific">Aspergillus tanneri</name>
    <dbReference type="NCBI Taxonomy" id="1220188"/>
    <lineage>
        <taxon>Eukaryota</taxon>
        <taxon>Fungi</taxon>
        <taxon>Dikarya</taxon>
        <taxon>Ascomycota</taxon>
        <taxon>Pezizomycotina</taxon>
        <taxon>Eurotiomycetes</taxon>
        <taxon>Eurotiomycetidae</taxon>
        <taxon>Eurotiales</taxon>
        <taxon>Aspergillaceae</taxon>
        <taxon>Aspergillus</taxon>
        <taxon>Aspergillus subgen. Circumdati</taxon>
    </lineage>
</organism>
<evidence type="ECO:0000313" key="2">
    <source>
        <dbReference type="Proteomes" id="UP000308092"/>
    </source>
</evidence>
<accession>A0A4S3JNK7</accession>
<dbReference type="Proteomes" id="UP000308092">
    <property type="component" value="Unassembled WGS sequence"/>
</dbReference>
<comment type="caution">
    <text evidence="1">The sequence shown here is derived from an EMBL/GenBank/DDBJ whole genome shotgun (WGS) entry which is preliminary data.</text>
</comment>
<keyword evidence="2" id="KW-1185">Reference proteome</keyword>
<gene>
    <name evidence="1" type="ORF">EYZ11_003261</name>
</gene>
<dbReference type="VEuPathDB" id="FungiDB:EYZ11_003261"/>